<dbReference type="InterPro" id="IPR030828">
    <property type="entry name" value="HTH_TyrR"/>
</dbReference>
<dbReference type="PROSITE" id="PS00676">
    <property type="entry name" value="SIGMA54_INTERACT_2"/>
    <property type="match status" value="1"/>
</dbReference>
<evidence type="ECO:0000256" key="4">
    <source>
        <dbReference type="ARBA" id="ARBA00023015"/>
    </source>
</evidence>
<evidence type="ECO:0000256" key="7">
    <source>
        <dbReference type="ARBA" id="ARBA00029500"/>
    </source>
</evidence>
<dbReference type="Gene3D" id="1.10.8.60">
    <property type="match status" value="1"/>
</dbReference>
<evidence type="ECO:0000256" key="5">
    <source>
        <dbReference type="ARBA" id="ARBA00023125"/>
    </source>
</evidence>
<dbReference type="AlphaFoldDB" id="A0A8J7W444"/>
<keyword evidence="1" id="KW-0547">Nucleotide-binding</keyword>
<dbReference type="SUPFAM" id="SSF46689">
    <property type="entry name" value="Homeodomain-like"/>
    <property type="match status" value="1"/>
</dbReference>
<dbReference type="Gene3D" id="1.10.10.60">
    <property type="entry name" value="Homeodomain-like"/>
    <property type="match status" value="1"/>
</dbReference>
<dbReference type="InterPro" id="IPR025943">
    <property type="entry name" value="Sigma_54_int_dom_ATP-bd_2"/>
</dbReference>
<comment type="caution">
    <text evidence="9">The sequence shown here is derived from an EMBL/GenBank/DDBJ whole genome shotgun (WGS) entry which is preliminary data.</text>
</comment>
<sequence length="443" mass="50073">MECITRLNADAFFDLSINCADIPGAETINILATKSGGTVCFANLINNYNIALYLTESISRQLDIRCADGYLDRYDEFDIQIVKELAPYLEKAIVTESKVEDNIAYPLGRTKKGFELSGYRKSLVEDFICESRAMTMVVDEILSVAKYDCNVLITGDTGVGKEKVATIIQKNSNRRMQPFIKINCAAIADNLMESEFFGYEKGSFTGANQTGKKGYFEMADNGIIFLDEVGELPQDLQAKLLRVVQDGEFYRVGGTEPIKTNVRIISATNRNLEKLIEEKKFRRDLYYRLNVFPIRVPSLDERKAEIPALVEYFMKKYMEKFGMQRTIAEDALAYLKECSWPGNIRELENVVQRLLITAKGETITSLDVMKELHTDLFDKVRENVGDTAFEDGGMLTLDDMVGSFEKNIIQYACDKYGSTRKAAKAIGISQTQLIRKKGKYQIS</sequence>
<protein>
    <recommendedName>
        <fullName evidence="7">HTH-type transcriptional regulatory protein TyrR</fullName>
    </recommendedName>
</protein>
<feature type="domain" description="Sigma-54 factor interaction" evidence="8">
    <location>
        <begin position="127"/>
        <end position="356"/>
    </location>
</feature>
<keyword evidence="3" id="KW-0067">ATP-binding</keyword>
<accession>A0A8J7W444</accession>
<dbReference type="PROSITE" id="PS50045">
    <property type="entry name" value="SIGMA54_INTERACT_4"/>
    <property type="match status" value="1"/>
</dbReference>
<evidence type="ECO:0000313" key="9">
    <source>
        <dbReference type="EMBL" id="MBR0600169.1"/>
    </source>
</evidence>
<reference evidence="9" key="1">
    <citation type="submission" date="2021-04" db="EMBL/GenBank/DDBJ databases">
        <title>Sinoanaerobacter chloroacetimidivorans sp. nov., an obligate anaerobic bacterium isolated from anaerobic sludge.</title>
        <authorList>
            <person name="Bao Y."/>
        </authorList>
    </citation>
    <scope>NUCLEOTIDE SEQUENCE</scope>
    <source>
        <strain evidence="9">BAD-6</strain>
    </source>
</reference>
<keyword evidence="4" id="KW-0805">Transcription regulation</keyword>
<dbReference type="InterPro" id="IPR025662">
    <property type="entry name" value="Sigma_54_int_dom_ATP-bd_1"/>
</dbReference>
<dbReference type="CDD" id="cd00009">
    <property type="entry name" value="AAA"/>
    <property type="match status" value="1"/>
</dbReference>
<dbReference type="InterPro" id="IPR003593">
    <property type="entry name" value="AAA+_ATPase"/>
</dbReference>
<dbReference type="Proteomes" id="UP000675664">
    <property type="component" value="Unassembled WGS sequence"/>
</dbReference>
<dbReference type="InterPro" id="IPR058031">
    <property type="entry name" value="AAA_lid_NorR"/>
</dbReference>
<dbReference type="SMART" id="SM00382">
    <property type="entry name" value="AAA"/>
    <property type="match status" value="1"/>
</dbReference>
<dbReference type="InterPro" id="IPR027417">
    <property type="entry name" value="P-loop_NTPase"/>
</dbReference>
<dbReference type="Pfam" id="PF00158">
    <property type="entry name" value="Sigma54_activat"/>
    <property type="match status" value="1"/>
</dbReference>
<gene>
    <name evidence="9" type="ORF">KCX82_19990</name>
</gene>
<dbReference type="Pfam" id="PF18024">
    <property type="entry name" value="HTH_50"/>
    <property type="match status" value="1"/>
</dbReference>
<dbReference type="Gene3D" id="3.40.50.300">
    <property type="entry name" value="P-loop containing nucleotide triphosphate hydrolases"/>
    <property type="match status" value="1"/>
</dbReference>
<dbReference type="PROSITE" id="PS00675">
    <property type="entry name" value="SIGMA54_INTERACT_1"/>
    <property type="match status" value="1"/>
</dbReference>
<dbReference type="SUPFAM" id="SSF52540">
    <property type="entry name" value="P-loop containing nucleoside triphosphate hydrolases"/>
    <property type="match status" value="1"/>
</dbReference>
<evidence type="ECO:0000256" key="6">
    <source>
        <dbReference type="ARBA" id="ARBA00023163"/>
    </source>
</evidence>
<dbReference type="GO" id="GO:0006355">
    <property type="term" value="P:regulation of DNA-templated transcription"/>
    <property type="evidence" value="ECO:0007669"/>
    <property type="project" value="InterPro"/>
</dbReference>
<evidence type="ECO:0000259" key="8">
    <source>
        <dbReference type="PROSITE" id="PS50045"/>
    </source>
</evidence>
<dbReference type="InterPro" id="IPR002078">
    <property type="entry name" value="Sigma_54_int"/>
</dbReference>
<dbReference type="PROSITE" id="PS00688">
    <property type="entry name" value="SIGMA54_INTERACT_3"/>
    <property type="match status" value="1"/>
</dbReference>
<keyword evidence="6" id="KW-0804">Transcription</keyword>
<dbReference type="PANTHER" id="PTHR32071">
    <property type="entry name" value="TRANSCRIPTIONAL REGULATORY PROTEIN"/>
    <property type="match status" value="1"/>
</dbReference>
<proteinExistence type="predicted"/>
<evidence type="ECO:0000256" key="2">
    <source>
        <dbReference type="ARBA" id="ARBA00022797"/>
    </source>
</evidence>
<dbReference type="GO" id="GO:0005524">
    <property type="term" value="F:ATP binding"/>
    <property type="evidence" value="ECO:0007669"/>
    <property type="project" value="UniProtKB-KW"/>
</dbReference>
<organism evidence="9 10">
    <name type="scientific">Sinanaerobacter chloroacetimidivorans</name>
    <dbReference type="NCBI Taxonomy" id="2818044"/>
    <lineage>
        <taxon>Bacteria</taxon>
        <taxon>Bacillati</taxon>
        <taxon>Bacillota</taxon>
        <taxon>Clostridia</taxon>
        <taxon>Peptostreptococcales</taxon>
        <taxon>Anaerovoracaceae</taxon>
        <taxon>Sinanaerobacter</taxon>
    </lineage>
</organism>
<dbReference type="EMBL" id="JAGSND010000022">
    <property type="protein sequence ID" value="MBR0600169.1"/>
    <property type="molecule type" value="Genomic_DNA"/>
</dbReference>
<reference evidence="9" key="2">
    <citation type="submission" date="2021-04" db="EMBL/GenBank/DDBJ databases">
        <authorList>
            <person name="Liu J."/>
        </authorList>
    </citation>
    <scope>NUCLEOTIDE SEQUENCE</scope>
    <source>
        <strain evidence="9">BAD-6</strain>
    </source>
</reference>
<evidence type="ECO:0000256" key="1">
    <source>
        <dbReference type="ARBA" id="ARBA00022741"/>
    </source>
</evidence>
<keyword evidence="10" id="KW-1185">Reference proteome</keyword>
<evidence type="ECO:0000256" key="3">
    <source>
        <dbReference type="ARBA" id="ARBA00022840"/>
    </source>
</evidence>
<dbReference type="GO" id="GO:0003677">
    <property type="term" value="F:DNA binding"/>
    <property type="evidence" value="ECO:0007669"/>
    <property type="project" value="UniProtKB-KW"/>
</dbReference>
<dbReference type="InterPro" id="IPR009057">
    <property type="entry name" value="Homeodomain-like_sf"/>
</dbReference>
<dbReference type="Pfam" id="PF25601">
    <property type="entry name" value="AAA_lid_14"/>
    <property type="match status" value="1"/>
</dbReference>
<evidence type="ECO:0000313" key="10">
    <source>
        <dbReference type="Proteomes" id="UP000675664"/>
    </source>
</evidence>
<dbReference type="InterPro" id="IPR025944">
    <property type="entry name" value="Sigma_54_int_dom_CS"/>
</dbReference>
<dbReference type="FunFam" id="3.40.50.300:FF:000006">
    <property type="entry name" value="DNA-binding transcriptional regulator NtrC"/>
    <property type="match status" value="1"/>
</dbReference>
<name>A0A8J7W444_9FIRM</name>
<keyword evidence="5" id="KW-0238">DNA-binding</keyword>
<keyword evidence="2" id="KW-0058">Aromatic hydrocarbons catabolism</keyword>